<dbReference type="InterPro" id="IPR020449">
    <property type="entry name" value="Tscrpt_reg_AraC-type_HTH"/>
</dbReference>
<dbReference type="SUPFAM" id="SSF46689">
    <property type="entry name" value="Homeodomain-like"/>
    <property type="match status" value="1"/>
</dbReference>
<dbReference type="GO" id="GO:0003700">
    <property type="term" value="F:DNA-binding transcription factor activity"/>
    <property type="evidence" value="ECO:0007669"/>
    <property type="project" value="InterPro"/>
</dbReference>
<dbReference type="PROSITE" id="PS00041">
    <property type="entry name" value="HTH_ARAC_FAMILY_1"/>
    <property type="match status" value="1"/>
</dbReference>
<sequence length="322" mass="36320">MGAQPAPWKGAVELEFHPLTLRQELAVEQLISFHYFEYPKGYLFEGESHDFWELLYVDKGEVEVRADDRLLRLSQGSIVFHKPGEFHTVRVGEEHRPPNLIVVAFVCRSPLMDRLRDWTAALEDGERAWLSMLLREGFASFQPPYHNPLVHELRRAPDAPPGSEQLLRLSLELLLLSQIRKSGDPLRQGGAPAIQPLPSEGADAMERLEAFVAERIGLGETPTLDDLCRAAHLGRSRLRELTQQHVGTGPMELVRRLRLDAAKSMIRERRYSLTEIADRLGYSSLHYFSRDFKRLTGMAPSEYGRTALAAAGLLAQPGPAKL</sequence>
<dbReference type="InterPro" id="IPR018060">
    <property type="entry name" value="HTH_AraC"/>
</dbReference>
<evidence type="ECO:0000256" key="2">
    <source>
        <dbReference type="ARBA" id="ARBA00023125"/>
    </source>
</evidence>
<dbReference type="EMBL" id="NFEZ01000004">
    <property type="protein sequence ID" value="PLT45703.1"/>
    <property type="molecule type" value="Genomic_DNA"/>
</dbReference>
<accession>A0A2N5N5W6</accession>
<dbReference type="AlphaFoldDB" id="A0A2N5N5W6"/>
<evidence type="ECO:0000259" key="4">
    <source>
        <dbReference type="PROSITE" id="PS01124"/>
    </source>
</evidence>
<dbReference type="SUPFAM" id="SSF51215">
    <property type="entry name" value="Regulatory protein AraC"/>
    <property type="match status" value="1"/>
</dbReference>
<reference evidence="5 6" key="1">
    <citation type="submission" date="2017-05" db="EMBL/GenBank/DDBJ databases">
        <title>Functional genome analysis of Paenibacillus pasadenensis strain R16: insights on endophytic life style and antifungal activity.</title>
        <authorList>
            <person name="Passera A."/>
            <person name="Marcolungo L."/>
            <person name="Casati P."/>
            <person name="Brasca M."/>
            <person name="Quaglino F."/>
            <person name="Delledonne M."/>
        </authorList>
    </citation>
    <scope>NUCLEOTIDE SEQUENCE [LARGE SCALE GENOMIC DNA]</scope>
    <source>
        <strain evidence="5 6">R16</strain>
    </source>
</reference>
<dbReference type="Pfam" id="PF12833">
    <property type="entry name" value="HTH_18"/>
    <property type="match status" value="1"/>
</dbReference>
<dbReference type="PROSITE" id="PS01124">
    <property type="entry name" value="HTH_ARAC_FAMILY_2"/>
    <property type="match status" value="1"/>
</dbReference>
<dbReference type="Pfam" id="PF02311">
    <property type="entry name" value="AraC_binding"/>
    <property type="match status" value="1"/>
</dbReference>
<dbReference type="GO" id="GO:0043565">
    <property type="term" value="F:sequence-specific DNA binding"/>
    <property type="evidence" value="ECO:0007669"/>
    <property type="project" value="InterPro"/>
</dbReference>
<dbReference type="SMART" id="SM00342">
    <property type="entry name" value="HTH_ARAC"/>
    <property type="match status" value="1"/>
</dbReference>
<dbReference type="Gene3D" id="2.60.120.10">
    <property type="entry name" value="Jelly Rolls"/>
    <property type="match status" value="1"/>
</dbReference>
<keyword evidence="3" id="KW-0804">Transcription</keyword>
<dbReference type="PRINTS" id="PR00032">
    <property type="entry name" value="HTHARAC"/>
</dbReference>
<dbReference type="RefSeq" id="WP_101809071.1">
    <property type="nucleotide sequence ID" value="NZ_NFEZ01000004.1"/>
</dbReference>
<feature type="domain" description="HTH araC/xylS-type" evidence="4">
    <location>
        <begin position="206"/>
        <end position="306"/>
    </location>
</feature>
<dbReference type="Proteomes" id="UP000234789">
    <property type="component" value="Unassembled WGS sequence"/>
</dbReference>
<evidence type="ECO:0000313" key="5">
    <source>
        <dbReference type="EMBL" id="PLT45703.1"/>
    </source>
</evidence>
<comment type="caution">
    <text evidence="5">The sequence shown here is derived from an EMBL/GenBank/DDBJ whole genome shotgun (WGS) entry which is preliminary data.</text>
</comment>
<dbReference type="InterPro" id="IPR037923">
    <property type="entry name" value="HTH-like"/>
</dbReference>
<dbReference type="InterPro" id="IPR009057">
    <property type="entry name" value="Homeodomain-like_sf"/>
</dbReference>
<name>A0A2N5N5W6_9BACL</name>
<dbReference type="InterPro" id="IPR018062">
    <property type="entry name" value="HTH_AraC-typ_CS"/>
</dbReference>
<dbReference type="InterPro" id="IPR014710">
    <property type="entry name" value="RmlC-like_jellyroll"/>
</dbReference>
<dbReference type="PANTHER" id="PTHR43280:SF2">
    <property type="entry name" value="HTH-TYPE TRANSCRIPTIONAL REGULATOR EXSA"/>
    <property type="match status" value="1"/>
</dbReference>
<gene>
    <name evidence="5" type="ORF">B8V81_4134</name>
</gene>
<evidence type="ECO:0000256" key="1">
    <source>
        <dbReference type="ARBA" id="ARBA00023015"/>
    </source>
</evidence>
<protein>
    <submittedName>
        <fullName evidence="5">Transcriptional regulator, AraC family</fullName>
    </submittedName>
</protein>
<organism evidence="5 6">
    <name type="scientific">Paenibacillus pasadenensis</name>
    <dbReference type="NCBI Taxonomy" id="217090"/>
    <lineage>
        <taxon>Bacteria</taxon>
        <taxon>Bacillati</taxon>
        <taxon>Bacillota</taxon>
        <taxon>Bacilli</taxon>
        <taxon>Bacillales</taxon>
        <taxon>Paenibacillaceae</taxon>
        <taxon>Paenibacillus</taxon>
    </lineage>
</organism>
<evidence type="ECO:0000256" key="3">
    <source>
        <dbReference type="ARBA" id="ARBA00023163"/>
    </source>
</evidence>
<proteinExistence type="predicted"/>
<dbReference type="Gene3D" id="1.10.10.60">
    <property type="entry name" value="Homeodomain-like"/>
    <property type="match status" value="1"/>
</dbReference>
<keyword evidence="1" id="KW-0805">Transcription regulation</keyword>
<dbReference type="InterPro" id="IPR003313">
    <property type="entry name" value="AraC-bd"/>
</dbReference>
<evidence type="ECO:0000313" key="6">
    <source>
        <dbReference type="Proteomes" id="UP000234789"/>
    </source>
</evidence>
<keyword evidence="6" id="KW-1185">Reference proteome</keyword>
<dbReference type="PANTHER" id="PTHR43280">
    <property type="entry name" value="ARAC-FAMILY TRANSCRIPTIONAL REGULATOR"/>
    <property type="match status" value="1"/>
</dbReference>
<keyword evidence="2" id="KW-0238">DNA-binding</keyword>